<feature type="domain" description="Cyclin-like" evidence="7">
    <location>
        <begin position="182"/>
        <end position="267"/>
    </location>
</feature>
<dbReference type="CDD" id="cd20587">
    <property type="entry name" value="CYCLIN_AcCycT_rpt1"/>
    <property type="match status" value="1"/>
</dbReference>
<dbReference type="PANTHER" id="PTHR10026">
    <property type="entry name" value="CYCLIN"/>
    <property type="match status" value="1"/>
</dbReference>
<evidence type="ECO:0000313" key="9">
    <source>
        <dbReference type="Proteomes" id="UP001415857"/>
    </source>
</evidence>
<dbReference type="EMBL" id="JBBPBK010000011">
    <property type="protein sequence ID" value="KAK9275241.1"/>
    <property type="molecule type" value="Genomic_DNA"/>
</dbReference>
<comment type="caution">
    <text evidence="8">The sequence shown here is derived from an EMBL/GenBank/DDBJ whole genome shotgun (WGS) entry which is preliminary data.</text>
</comment>
<evidence type="ECO:0000259" key="7">
    <source>
        <dbReference type="SMART" id="SM00385"/>
    </source>
</evidence>
<feature type="compositionally biased region" description="Basic and acidic residues" evidence="6">
    <location>
        <begin position="578"/>
        <end position="590"/>
    </location>
</feature>
<dbReference type="InterPro" id="IPR013763">
    <property type="entry name" value="Cyclin-like_dom"/>
</dbReference>
<reference evidence="8 9" key="1">
    <citation type="journal article" date="2024" name="Plant J.">
        <title>Genome sequences and population genomics reveal climatic adaptation and genomic divergence between two closely related sweetgum species.</title>
        <authorList>
            <person name="Xu W.Q."/>
            <person name="Ren C.Q."/>
            <person name="Zhang X.Y."/>
            <person name="Comes H.P."/>
            <person name="Liu X.H."/>
            <person name="Li Y.G."/>
            <person name="Kettle C.J."/>
            <person name="Jalonen R."/>
            <person name="Gaisberger H."/>
            <person name="Ma Y.Z."/>
            <person name="Qiu Y.X."/>
        </authorList>
    </citation>
    <scope>NUCLEOTIDE SEQUENCE [LARGE SCALE GENOMIC DNA]</scope>
    <source>
        <strain evidence="8">Hangzhou</strain>
    </source>
</reference>
<dbReference type="FunFam" id="1.10.472.10:FF:000028">
    <property type="entry name" value="Cyclin-T1-5 like"/>
    <property type="match status" value="1"/>
</dbReference>
<keyword evidence="3" id="KW-0131">Cell cycle</keyword>
<feature type="compositionally biased region" description="Basic and acidic residues" evidence="6">
    <location>
        <begin position="456"/>
        <end position="471"/>
    </location>
</feature>
<dbReference type="Pfam" id="PF00134">
    <property type="entry name" value="Cyclin_N"/>
    <property type="match status" value="1"/>
</dbReference>
<accession>A0AAP0RCM2</accession>
<evidence type="ECO:0000256" key="3">
    <source>
        <dbReference type="ARBA" id="ARBA00023306"/>
    </source>
</evidence>
<dbReference type="Pfam" id="PF21797">
    <property type="entry name" value="CycT2-like_C"/>
    <property type="match status" value="1"/>
</dbReference>
<dbReference type="GO" id="GO:0006357">
    <property type="term" value="P:regulation of transcription by RNA polymerase II"/>
    <property type="evidence" value="ECO:0007669"/>
    <property type="project" value="InterPro"/>
</dbReference>
<dbReference type="CDD" id="cd20588">
    <property type="entry name" value="CYCLIN_AcCycT_rpt2"/>
    <property type="match status" value="1"/>
</dbReference>
<dbReference type="InterPro" id="IPR036915">
    <property type="entry name" value="Cyclin-like_sf"/>
</dbReference>
<feature type="domain" description="Cyclin-like" evidence="7">
    <location>
        <begin position="67"/>
        <end position="169"/>
    </location>
</feature>
<dbReference type="SUPFAM" id="SSF47954">
    <property type="entry name" value="Cyclin-like"/>
    <property type="match status" value="2"/>
</dbReference>
<feature type="region of interest" description="Disordered" evidence="6">
    <location>
        <begin position="391"/>
        <end position="425"/>
    </location>
</feature>
<dbReference type="GO" id="GO:0051301">
    <property type="term" value="P:cell division"/>
    <property type="evidence" value="ECO:0007669"/>
    <property type="project" value="UniProtKB-KW"/>
</dbReference>
<dbReference type="AlphaFoldDB" id="A0AAP0RCM2"/>
<feature type="compositionally biased region" description="Acidic residues" evidence="6">
    <location>
        <begin position="472"/>
        <end position="486"/>
    </location>
</feature>
<feature type="compositionally biased region" description="Polar residues" evidence="6">
    <location>
        <begin position="305"/>
        <end position="330"/>
    </location>
</feature>
<feature type="region of interest" description="Disordered" evidence="6">
    <location>
        <begin position="273"/>
        <end position="369"/>
    </location>
</feature>
<dbReference type="InterPro" id="IPR043198">
    <property type="entry name" value="Cyclin/Ssn8"/>
</dbReference>
<dbReference type="Gene3D" id="1.10.472.10">
    <property type="entry name" value="Cyclin-like"/>
    <property type="match status" value="2"/>
</dbReference>
<sequence length="626" mass="71081">MDMASLLPGDPLHHGMFEGGPFKFSPDKPEEAGRWYLSRKEIEENSPSKQDGIDLKKETYLRKSYCTFLQDLGMRLKVPQVTIATAIIFCHRFFLRQSHAKNDRRTIATVCMFLAGKVEETPRPLKDVILVSYEIIHKKDAAAIQRIKQKEVYEQQKELILLGERVVLATLGFDLNVHHPYKPLVEAIKKFKVAQNALAQVAWNFVNDGLRTSLCLQFKPHHIAAGAIFLAAKFLKVKLPSDGERVWWQEFDVTPRQLEEVSNQMLELYEQNRVPPSQGSELEGSGGASHRISLKAPPANEEHVTSNSYSQAGGTASKPGTSKSASSRPVSDQPYADNHVGRATQSQSNEYGSTEMKSGSDHKADGESQDYQHPELEALRYQGNMGEAQNLSRFGSEGLGEENRERNVGRSETREAGELKDKHLGRNLEYREGTLSQSPQEVIKKIDKDKLKAALEKRKKFRGDITRKADLMDEDDLIERELEDGIELAAENEKIKRERRQSWSKPSNRLEDEHSHYGKHQEDAGDGHHRGIKRQSSHGPDLENSEEGEVSVHDDASRGLRSPKSSNRKRKVGSPPDKTLEGKQRHDYMHGSHNHNHHDYMEDRNRLGRVGYSDRDHKRHLQENHV</sequence>
<evidence type="ECO:0000256" key="5">
    <source>
        <dbReference type="RuleBase" id="RU000383"/>
    </source>
</evidence>
<keyword evidence="9" id="KW-1185">Reference proteome</keyword>
<name>A0AAP0RCM2_LIQFO</name>
<evidence type="ECO:0000256" key="4">
    <source>
        <dbReference type="ARBA" id="ARBA00061204"/>
    </source>
</evidence>
<dbReference type="GO" id="GO:0016538">
    <property type="term" value="F:cyclin-dependent protein serine/threonine kinase regulator activity"/>
    <property type="evidence" value="ECO:0007669"/>
    <property type="project" value="InterPro"/>
</dbReference>
<comment type="similarity">
    <text evidence="4">Belongs to the cyclin family. Cyclin T subfamily.</text>
</comment>
<dbReference type="InterPro" id="IPR006671">
    <property type="entry name" value="Cyclin_N"/>
</dbReference>
<evidence type="ECO:0000256" key="1">
    <source>
        <dbReference type="ARBA" id="ARBA00022618"/>
    </source>
</evidence>
<feature type="compositionally biased region" description="Basic and acidic residues" evidence="6">
    <location>
        <begin position="508"/>
        <end position="529"/>
    </location>
</feature>
<keyword evidence="2 5" id="KW-0195">Cyclin</keyword>
<proteinExistence type="inferred from homology"/>
<dbReference type="Proteomes" id="UP001415857">
    <property type="component" value="Unassembled WGS sequence"/>
</dbReference>
<evidence type="ECO:0000256" key="2">
    <source>
        <dbReference type="ARBA" id="ARBA00023127"/>
    </source>
</evidence>
<dbReference type="FunFam" id="1.10.472.10:FF:000026">
    <property type="entry name" value="Cyclin-T1-5 like"/>
    <property type="match status" value="1"/>
</dbReference>
<feature type="compositionally biased region" description="Basic and acidic residues" evidence="6">
    <location>
        <begin position="358"/>
        <end position="369"/>
    </location>
</feature>
<feature type="region of interest" description="Disordered" evidence="6">
    <location>
        <begin position="456"/>
        <end position="626"/>
    </location>
</feature>
<feature type="compositionally biased region" description="Basic and acidic residues" evidence="6">
    <location>
        <begin position="401"/>
        <end position="425"/>
    </location>
</feature>
<organism evidence="8 9">
    <name type="scientific">Liquidambar formosana</name>
    <name type="common">Formosan gum</name>
    <dbReference type="NCBI Taxonomy" id="63359"/>
    <lineage>
        <taxon>Eukaryota</taxon>
        <taxon>Viridiplantae</taxon>
        <taxon>Streptophyta</taxon>
        <taxon>Embryophyta</taxon>
        <taxon>Tracheophyta</taxon>
        <taxon>Spermatophyta</taxon>
        <taxon>Magnoliopsida</taxon>
        <taxon>eudicotyledons</taxon>
        <taxon>Gunneridae</taxon>
        <taxon>Pentapetalae</taxon>
        <taxon>Saxifragales</taxon>
        <taxon>Altingiaceae</taxon>
        <taxon>Liquidambar</taxon>
    </lineage>
</organism>
<dbReference type="SMART" id="SM00385">
    <property type="entry name" value="CYCLIN"/>
    <property type="match status" value="2"/>
</dbReference>
<feature type="compositionally biased region" description="Basic and acidic residues" evidence="6">
    <location>
        <begin position="597"/>
        <end position="626"/>
    </location>
</feature>
<keyword evidence="1" id="KW-0132">Cell division</keyword>
<gene>
    <name evidence="8" type="ORF">L1049_022503</name>
</gene>
<evidence type="ECO:0000256" key="6">
    <source>
        <dbReference type="SAM" id="MobiDB-lite"/>
    </source>
</evidence>
<protein>
    <recommendedName>
        <fullName evidence="7">Cyclin-like domain-containing protein</fullName>
    </recommendedName>
</protein>
<feature type="compositionally biased region" description="Polar residues" evidence="6">
    <location>
        <begin position="343"/>
        <end position="357"/>
    </location>
</feature>
<evidence type="ECO:0000313" key="8">
    <source>
        <dbReference type="EMBL" id="KAK9275241.1"/>
    </source>
</evidence>